<reference evidence="1 2" key="1">
    <citation type="submission" date="2013-09" db="EMBL/GenBank/DDBJ databases">
        <title>Whole genome shotgun sequence of Novosphingobium tardaugens NBRC 16725.</title>
        <authorList>
            <person name="Isaki S."/>
            <person name="Hosoyama A."/>
            <person name="Tsuchikane K."/>
            <person name="Katsumata H."/>
            <person name="Ando Y."/>
            <person name="Yamazaki S."/>
            <person name="Fujita N."/>
        </authorList>
    </citation>
    <scope>NUCLEOTIDE SEQUENCE [LARGE SCALE GENOMIC DNA]</scope>
    <source>
        <strain evidence="1 2">NBRC 16725</strain>
    </source>
</reference>
<evidence type="ECO:0000313" key="2">
    <source>
        <dbReference type="Proteomes" id="UP000016568"/>
    </source>
</evidence>
<proteinExistence type="predicted"/>
<comment type="caution">
    <text evidence="1">The sequence shown here is derived from an EMBL/GenBank/DDBJ whole genome shotgun (WGS) entry which is preliminary data.</text>
</comment>
<protein>
    <submittedName>
        <fullName evidence="1">Uncharacterized protein</fullName>
    </submittedName>
</protein>
<dbReference type="Proteomes" id="UP000016568">
    <property type="component" value="Unassembled WGS sequence"/>
</dbReference>
<gene>
    <name evidence="1" type="ORF">NT2_01_04620</name>
</gene>
<dbReference type="EMBL" id="BASZ01000001">
    <property type="protein sequence ID" value="GAD47689.1"/>
    <property type="molecule type" value="Genomic_DNA"/>
</dbReference>
<evidence type="ECO:0000313" key="1">
    <source>
        <dbReference type="EMBL" id="GAD47689.1"/>
    </source>
</evidence>
<dbReference type="AlphaFoldDB" id="U2ZQN1"/>
<sequence length="93" mass="9816">MSINREANGDVTFTVREAPVERDSVHICAHSRDAGPGRCVAGGPTCNNYCNMAPAKGPMQDSPLPCIQVIEGKTASFTVPAEAVAALFLNRVD</sequence>
<accession>U2ZQN1</accession>
<keyword evidence="2" id="KW-1185">Reference proteome</keyword>
<name>U2ZQN1_9SPHN</name>
<organism evidence="1 2">
    <name type="scientific">Caenibius tardaugens NBRC 16725</name>
    <dbReference type="NCBI Taxonomy" id="1219035"/>
    <lineage>
        <taxon>Bacteria</taxon>
        <taxon>Pseudomonadati</taxon>
        <taxon>Pseudomonadota</taxon>
        <taxon>Alphaproteobacteria</taxon>
        <taxon>Sphingomonadales</taxon>
        <taxon>Erythrobacteraceae</taxon>
        <taxon>Caenibius</taxon>
    </lineage>
</organism>